<dbReference type="KEGG" id="spu:105443050"/>
<feature type="region of interest" description="Disordered" evidence="1">
    <location>
        <begin position="1155"/>
        <end position="1293"/>
    </location>
</feature>
<name>A0A7M7T2V7_STRPU</name>
<evidence type="ECO:0000256" key="1">
    <source>
        <dbReference type="SAM" id="MobiDB-lite"/>
    </source>
</evidence>
<evidence type="ECO:0000259" key="2">
    <source>
        <dbReference type="PROSITE" id="PS50017"/>
    </source>
</evidence>
<evidence type="ECO:0000313" key="4">
    <source>
        <dbReference type="Proteomes" id="UP000007110"/>
    </source>
</evidence>
<dbReference type="InterPro" id="IPR011029">
    <property type="entry name" value="DEATH-like_dom_sf"/>
</dbReference>
<dbReference type="SUPFAM" id="SSF47986">
    <property type="entry name" value="DEATH domain"/>
    <property type="match status" value="1"/>
</dbReference>
<sequence length="1293" mass="145810">MRESDHIWLRDDFYHELARLASSSKIEKLFIDGCNLKENDPTASCDLARFLCLLPCLTDLTMMESDHIWLRDDFYHELARLASSSKIEKLFIDGCNLKENDPTASRDLARFLCLLPCLTNLTMMESDHIWLHDDFYHELARLASSSKIEKLFIDGCNLKENDPTASRDLARFLCLLPCLTDLTMMESDHIWLRDDFYHELARLASSSMIEKLFIDGCNLKENDPTASCDLARFLCLLPCLTDLTMMESDHIWLRDDFYHELARLASSSKIEKLFIDGCNLKENDPTASRDLARFLCLLPCLTNLTMMESDHIWLHDDFYHELARLASSSKIEKLFIDGCNLKENDPTASRDLARFLCLLPCLTDLTMMESDHIWLRDDFYHELARLASSSKIEKLFIDGCNLKENDPTASRDLARFLCLLPCLTDLTMMESDHIWLRDDFYHELARLASSSKIGKLCIDGCNLKENDRTASRDLAKFLCLLPCLTDLTMSDSDHLRLNDDFYHELARLASSSKITPRPTSKALQGFVQHSSQKAVIVEESVQHSGQKAVIVAETDQNGSSANGIFGALGGELSSESHGFTLHIPPGALEEDQKISLGVLTKIPNGLTLKDDEVLNDAHALTGSSFSHPVKDEDDYVVFRRSTLTVSCQLGETSPETDSRQAIQHSDLSSKTKEIKYFPLNLTERSDETLVTLSLVQTTTQMIKFNTHFQGITESPKPAASTSVDIAPQDASAAAGEVYTSRARALSFEEQHEDEDDEGQMIESVHHFPQPSASQDETQVQNLESREDSIDDAGMTRLEKHGIEVRIPPNEAYRTNDITVEPIHDIPPELVLKETEAIITFGLRMSPSNATFDNPVRITMPHCGIFTKPEAAEVVTYYRKSASESFTAIPSTNGSLRCVVRHHDLDVYMHHFSEIWIVALIKWVFIGKRVICTPYIPVSTPRYANHVLFVHVRNGNITEKTLQESEIRHLTEHKVMFTVDTRTTDVNEVILNFILKQSTKKQIIVTMFLEEKSETSQGKTDPASPRPSASTSVDIHPQGAAAAAGSGEVYTSKAKSSEEFRERGFDEILEKVAEQIYKNAEINKLGRELDFGPPEIQRYIQTNEKYQNVTYMGTLSMLRDWRNRTSRSGEREQLKKALIAINHHRLADNLLNDEKASPSAVTRDHLQPKGEGIPNNPKPDSTDEDDTRGDIQSKSQGSKEEGLLGQPRKSKKKTNRQTDSTDEDDTRGDNQSKSQGSEEEGLLGQPRKSKKKTNRQTDSTDEDDIGVDNKSRSHSSENDGLLGPPRETKKEDKP</sequence>
<dbReference type="InterPro" id="IPR000488">
    <property type="entry name" value="Death_dom"/>
</dbReference>
<keyword evidence="4" id="KW-1185">Reference proteome</keyword>
<dbReference type="FunFam" id="1.10.533.10:FF:000080">
    <property type="entry name" value="Uncharacterized protein"/>
    <property type="match status" value="1"/>
</dbReference>
<evidence type="ECO:0000313" key="3">
    <source>
        <dbReference type="EnsemblMetazoa" id="XP_030849777"/>
    </source>
</evidence>
<dbReference type="Gene3D" id="1.10.533.10">
    <property type="entry name" value="Death Domain, Fas"/>
    <property type="match status" value="1"/>
</dbReference>
<accession>A0A7M7T2V7</accession>
<feature type="region of interest" description="Disordered" evidence="1">
    <location>
        <begin position="1013"/>
        <end position="1055"/>
    </location>
</feature>
<dbReference type="CDD" id="cd01670">
    <property type="entry name" value="Death"/>
    <property type="match status" value="1"/>
</dbReference>
<protein>
    <recommendedName>
        <fullName evidence="2">Death domain-containing protein</fullName>
    </recommendedName>
</protein>
<dbReference type="RefSeq" id="XP_030849777.1">
    <property type="nucleotide sequence ID" value="XM_030993917.1"/>
</dbReference>
<dbReference type="Pfam" id="PF00791">
    <property type="entry name" value="ZU5"/>
    <property type="match status" value="1"/>
</dbReference>
<proteinExistence type="predicted"/>
<organism evidence="3 4">
    <name type="scientific">Strongylocentrotus purpuratus</name>
    <name type="common">Purple sea urchin</name>
    <dbReference type="NCBI Taxonomy" id="7668"/>
    <lineage>
        <taxon>Eukaryota</taxon>
        <taxon>Metazoa</taxon>
        <taxon>Echinodermata</taxon>
        <taxon>Eleutherozoa</taxon>
        <taxon>Echinozoa</taxon>
        <taxon>Echinoidea</taxon>
        <taxon>Euechinoidea</taxon>
        <taxon>Echinacea</taxon>
        <taxon>Camarodonta</taxon>
        <taxon>Echinidea</taxon>
        <taxon>Strongylocentrotidae</taxon>
        <taxon>Strongylocentrotus</taxon>
    </lineage>
</organism>
<feature type="compositionally biased region" description="Polar residues" evidence="1">
    <location>
        <begin position="770"/>
        <end position="782"/>
    </location>
</feature>
<dbReference type="GeneID" id="105443050"/>
<dbReference type="Proteomes" id="UP000007110">
    <property type="component" value="Unassembled WGS sequence"/>
</dbReference>
<dbReference type="GO" id="GO:0007165">
    <property type="term" value="P:signal transduction"/>
    <property type="evidence" value="ECO:0007669"/>
    <property type="project" value="InterPro"/>
</dbReference>
<feature type="region of interest" description="Disordered" evidence="1">
    <location>
        <begin position="768"/>
        <end position="792"/>
    </location>
</feature>
<dbReference type="PANTHER" id="PTHR24407">
    <property type="entry name" value="PROTEIN KINASE DOMAIN-CONTAINING PROTEIN"/>
    <property type="match status" value="1"/>
</dbReference>
<feature type="domain" description="Death" evidence="2">
    <location>
        <begin position="1083"/>
        <end position="1153"/>
    </location>
</feature>
<dbReference type="InParanoid" id="A0A7M7T2V7"/>
<dbReference type="PANTHER" id="PTHR24407:SF14">
    <property type="entry name" value="SIR2-LIKE DOMAIN-CONTAINING PROTEIN"/>
    <property type="match status" value="1"/>
</dbReference>
<dbReference type="EnsemblMetazoa" id="XM_030993917">
    <property type="protein sequence ID" value="XP_030849777"/>
    <property type="gene ID" value="LOC105443050"/>
</dbReference>
<dbReference type="SUPFAM" id="SSF52047">
    <property type="entry name" value="RNI-like"/>
    <property type="match status" value="2"/>
</dbReference>
<dbReference type="PROSITE" id="PS50017">
    <property type="entry name" value="DEATH_DOMAIN"/>
    <property type="match status" value="1"/>
</dbReference>
<feature type="compositionally biased region" description="Basic and acidic residues" evidence="1">
    <location>
        <begin position="1155"/>
        <end position="1167"/>
    </location>
</feature>
<feature type="compositionally biased region" description="Basic and acidic residues" evidence="1">
    <location>
        <begin position="1266"/>
        <end position="1276"/>
    </location>
</feature>
<dbReference type="Gene3D" id="2.60.220.30">
    <property type="match status" value="2"/>
</dbReference>
<reference evidence="4" key="1">
    <citation type="submission" date="2015-02" db="EMBL/GenBank/DDBJ databases">
        <title>Genome sequencing for Strongylocentrotus purpuratus.</title>
        <authorList>
            <person name="Murali S."/>
            <person name="Liu Y."/>
            <person name="Vee V."/>
            <person name="English A."/>
            <person name="Wang M."/>
            <person name="Skinner E."/>
            <person name="Han Y."/>
            <person name="Muzny D.M."/>
            <person name="Worley K.C."/>
            <person name="Gibbs R.A."/>
        </authorList>
    </citation>
    <scope>NUCLEOTIDE SEQUENCE</scope>
</reference>
<dbReference type="InterPro" id="IPR000906">
    <property type="entry name" value="ZU5_dom"/>
</dbReference>
<reference evidence="3" key="2">
    <citation type="submission" date="2021-01" db="UniProtKB">
        <authorList>
            <consortium name="EnsemblMetazoa"/>
        </authorList>
    </citation>
    <scope>IDENTIFICATION</scope>
</reference>